<dbReference type="EMBL" id="JAINUG010000069">
    <property type="protein sequence ID" value="KAJ8401566.1"/>
    <property type="molecule type" value="Genomic_DNA"/>
</dbReference>
<dbReference type="InterPro" id="IPR040817">
    <property type="entry name" value="LIFR_D2"/>
</dbReference>
<dbReference type="FunFam" id="2.60.40.10:FF:000657">
    <property type="entry name" value="Leukemia inhibitory factor receptor"/>
    <property type="match status" value="1"/>
</dbReference>
<dbReference type="CDD" id="cd00063">
    <property type="entry name" value="FN3"/>
    <property type="match status" value="1"/>
</dbReference>
<keyword evidence="6 10" id="KW-1133">Transmembrane helix</keyword>
<evidence type="ECO:0000256" key="5">
    <source>
        <dbReference type="ARBA" id="ARBA00022737"/>
    </source>
</evidence>
<dbReference type="Pfam" id="PF25552">
    <property type="entry name" value="LIFR_D4"/>
    <property type="match status" value="1"/>
</dbReference>
<evidence type="ECO:0000313" key="14">
    <source>
        <dbReference type="Proteomes" id="UP001221898"/>
    </source>
</evidence>
<feature type="chain" id="PRO_5041999432" description="Fibronectin type-III domain-containing protein" evidence="11">
    <location>
        <begin position="16"/>
        <end position="836"/>
    </location>
</feature>
<evidence type="ECO:0000256" key="4">
    <source>
        <dbReference type="ARBA" id="ARBA00022729"/>
    </source>
</evidence>
<keyword evidence="5" id="KW-0677">Repeat</keyword>
<accession>A0AAD7SFE8</accession>
<evidence type="ECO:0000256" key="9">
    <source>
        <dbReference type="ARBA" id="ARBA00023180"/>
    </source>
</evidence>
<name>A0AAD7SFE8_9TELE</name>
<keyword evidence="9" id="KW-0325">Glycoprotein</keyword>
<keyword evidence="7 10" id="KW-0472">Membrane</keyword>
<dbReference type="FunFam" id="2.60.40.10:FF:000607">
    <property type="entry name" value="Leukemia inhibitory factor receptor"/>
    <property type="match status" value="1"/>
</dbReference>
<feature type="domain" description="Fibronectin type-III" evidence="12">
    <location>
        <begin position="623"/>
        <end position="730"/>
    </location>
</feature>
<evidence type="ECO:0000256" key="10">
    <source>
        <dbReference type="SAM" id="Phobius"/>
    </source>
</evidence>
<dbReference type="SUPFAM" id="SSF49265">
    <property type="entry name" value="Fibronectin type III"/>
    <property type="match status" value="2"/>
</dbReference>
<dbReference type="InterPro" id="IPR013783">
    <property type="entry name" value="Ig-like_fold"/>
</dbReference>
<dbReference type="SMART" id="SM00060">
    <property type="entry name" value="FN3"/>
    <property type="match status" value="2"/>
</dbReference>
<dbReference type="InterPro" id="IPR052672">
    <property type="entry name" value="Type1_Cytokine_Rcpt_Type2"/>
</dbReference>
<dbReference type="Proteomes" id="UP001221898">
    <property type="component" value="Unassembled WGS sequence"/>
</dbReference>
<dbReference type="InterPro" id="IPR003961">
    <property type="entry name" value="FN3_dom"/>
</dbReference>
<evidence type="ECO:0000313" key="13">
    <source>
        <dbReference type="EMBL" id="KAJ8401566.1"/>
    </source>
</evidence>
<protein>
    <recommendedName>
        <fullName evidence="12">Fibronectin type-III domain-containing protein</fullName>
    </recommendedName>
</protein>
<evidence type="ECO:0000259" key="12">
    <source>
        <dbReference type="PROSITE" id="PS50853"/>
    </source>
</evidence>
<feature type="signal peptide" evidence="11">
    <location>
        <begin position="1"/>
        <end position="15"/>
    </location>
</feature>
<comment type="similarity">
    <text evidence="2">Belongs to the type I cytokine receptor family. Type 2 subfamily.</text>
</comment>
<dbReference type="Pfam" id="PF17971">
    <property type="entry name" value="LIFR_D2"/>
    <property type="match status" value="1"/>
</dbReference>
<dbReference type="PANTHER" id="PTHR48423:SF1">
    <property type="entry name" value="INTERLEUKIN-27 RECEPTOR SUBUNIT ALPHA"/>
    <property type="match status" value="1"/>
</dbReference>
<comment type="subcellular location">
    <subcellularLocation>
        <location evidence="1">Membrane</location>
        <topology evidence="1">Single-pass type I membrane protein</topology>
    </subcellularLocation>
</comment>
<evidence type="ECO:0000256" key="11">
    <source>
        <dbReference type="SAM" id="SignalP"/>
    </source>
</evidence>
<evidence type="ECO:0000256" key="6">
    <source>
        <dbReference type="ARBA" id="ARBA00022989"/>
    </source>
</evidence>
<organism evidence="13 14">
    <name type="scientific">Aldrovandia affinis</name>
    <dbReference type="NCBI Taxonomy" id="143900"/>
    <lineage>
        <taxon>Eukaryota</taxon>
        <taxon>Metazoa</taxon>
        <taxon>Chordata</taxon>
        <taxon>Craniata</taxon>
        <taxon>Vertebrata</taxon>
        <taxon>Euteleostomi</taxon>
        <taxon>Actinopterygii</taxon>
        <taxon>Neopterygii</taxon>
        <taxon>Teleostei</taxon>
        <taxon>Notacanthiformes</taxon>
        <taxon>Halosauridae</taxon>
        <taxon>Aldrovandia</taxon>
    </lineage>
</organism>
<keyword evidence="14" id="KW-1185">Reference proteome</keyword>
<comment type="caution">
    <text evidence="13">The sequence shown here is derived from an EMBL/GenBank/DDBJ whole genome shotgun (WGS) entry which is preliminary data.</text>
</comment>
<evidence type="ECO:0000256" key="8">
    <source>
        <dbReference type="ARBA" id="ARBA00023170"/>
    </source>
</evidence>
<keyword evidence="3 10" id="KW-0812">Transmembrane</keyword>
<keyword evidence="8" id="KW-0675">Receptor</keyword>
<keyword evidence="4 11" id="KW-0732">Signal</keyword>
<evidence type="ECO:0000256" key="2">
    <source>
        <dbReference type="ARBA" id="ARBA00008921"/>
    </source>
</evidence>
<dbReference type="PROSITE" id="PS50853">
    <property type="entry name" value="FN3"/>
    <property type="match status" value="1"/>
</dbReference>
<reference evidence="13" key="1">
    <citation type="journal article" date="2023" name="Science">
        <title>Genome structures resolve the early diversification of teleost fishes.</title>
        <authorList>
            <person name="Parey E."/>
            <person name="Louis A."/>
            <person name="Montfort J."/>
            <person name="Bouchez O."/>
            <person name="Roques C."/>
            <person name="Iampietro C."/>
            <person name="Lluch J."/>
            <person name="Castinel A."/>
            <person name="Donnadieu C."/>
            <person name="Desvignes T."/>
            <person name="Floi Bucao C."/>
            <person name="Jouanno E."/>
            <person name="Wen M."/>
            <person name="Mejri S."/>
            <person name="Dirks R."/>
            <person name="Jansen H."/>
            <person name="Henkel C."/>
            <person name="Chen W.J."/>
            <person name="Zahm M."/>
            <person name="Cabau C."/>
            <person name="Klopp C."/>
            <person name="Thompson A.W."/>
            <person name="Robinson-Rechavi M."/>
            <person name="Braasch I."/>
            <person name="Lecointre G."/>
            <person name="Bobe J."/>
            <person name="Postlethwait J.H."/>
            <person name="Berthelot C."/>
            <person name="Roest Crollius H."/>
            <person name="Guiguen Y."/>
        </authorList>
    </citation>
    <scope>NUCLEOTIDE SEQUENCE</scope>
    <source>
        <strain evidence="13">NC1722</strain>
    </source>
</reference>
<evidence type="ECO:0000256" key="1">
    <source>
        <dbReference type="ARBA" id="ARBA00004479"/>
    </source>
</evidence>
<dbReference type="InterPro" id="IPR036116">
    <property type="entry name" value="FN3_sf"/>
</dbReference>
<gene>
    <name evidence="13" type="ORF">AAFF_G00378830</name>
</gene>
<evidence type="ECO:0000256" key="3">
    <source>
        <dbReference type="ARBA" id="ARBA00022692"/>
    </source>
</evidence>
<proteinExistence type="inferred from homology"/>
<evidence type="ECO:0000256" key="7">
    <source>
        <dbReference type="ARBA" id="ARBA00023136"/>
    </source>
</evidence>
<feature type="transmembrane region" description="Helical" evidence="10">
    <location>
        <begin position="733"/>
        <end position="753"/>
    </location>
</feature>
<dbReference type="PANTHER" id="PTHR48423">
    <property type="entry name" value="INTERLEUKIN-27 RECEPTOR SUBUNIT ALPHA"/>
    <property type="match status" value="1"/>
</dbReference>
<sequence>MPWVVHVLLLVTVSGYECGWCLEPGKTPSIVELHPNNREQSLVVKWRANRDGFGESNATFEIHVGRTENLDIVQRTNVTVAFPSDDILLTWKWVSELPLQCIDHSVRIRCLLNDTFASDWTPWKMNLASKQEVAGRPWKRMFPYQQVLKEGSSAYFCCIPRRGTNITKMIFNSTYPSMIDIGDRVKAFVVENLIATPRYGVHFSCVDSQNMKKHCFNYVTFPPQRPQNLSCETRDLRTLNCSWKPGRLPNLRKLYKRNYTLFIQNSNNSISCKDSSSSCSFKAIPGQQVYNITVKVANNLGEVRESITFNITDRVFPVPVQLEVNPGVRNANVSWTLAGNLSGFGLLCQIRTDPFSAAVDVELLGRLDGRYESRVEGLRPCKRYPVTVRCAISGTVWRWGLWADSQFYTRPCVELDTWGQVRQHTQGRKVTVMWRMLSPQHCNGLDLNVSIQDYWIQWEQLTQHGAVSVSGVETQTELSIGSKASNITVTAVSQCGFSLPSTITILPAGNGVHLLKARRVNGSPTEGFQLSWAASTLITCGYTVEWCRLGSVPACSLQWKKVPVEFTTLLLPACSGRVSPLVVLHGPGDFRAGCRYTFNIFGCGTDGHQLLEKQTGYIEEQKPTKSPRLLDSIRSMHSSIILEWSFHEDDLTHTGFITGYLVIIEEMTPSTIPHSYEQSSYNLSVDDPHKKTLTIDALQEDREYTFHLGACTVVGVGPLADCTVRTPRNYSKFLVKVLIPTLLLFGLGFLLWLHRKMIMGPVLEVLKNPVALRIKALELDSSLYEASERIRALKVEECICCELELLEVKLAPDTKLQMDPKGCGCPCGDDDVTQGL</sequence>
<dbReference type="Gene3D" id="2.60.40.10">
    <property type="entry name" value="Immunoglobulins"/>
    <property type="match status" value="4"/>
</dbReference>
<dbReference type="GO" id="GO:0005886">
    <property type="term" value="C:plasma membrane"/>
    <property type="evidence" value="ECO:0007669"/>
    <property type="project" value="UniProtKB-ARBA"/>
</dbReference>
<dbReference type="AlphaFoldDB" id="A0AAD7SFE8"/>